<accession>A0A176RX02</accession>
<sequence>QKLIYSVADNNENVFSNFQNTDSLDQDLPEIEGTEIIEYVEAPSPVSSYFEVGIKSILKWEGTGIQKRKKNLIGAEFEYYYSRDGNFTMKGFFIKDDEIKLASIDINLGSSWYSLAPVPLFLGYRSLEVANPTKNNDLKNNDLKIKAPVLGTFYRTNHPDNKGFYAS</sequence>
<evidence type="ECO:0000313" key="2">
    <source>
        <dbReference type="Proteomes" id="UP000076962"/>
    </source>
</evidence>
<gene>
    <name evidence="1" type="ORF">THIOM_003984</name>
</gene>
<reference evidence="1 2" key="1">
    <citation type="submission" date="2016-05" db="EMBL/GenBank/DDBJ databases">
        <title>Single-cell genome of chain-forming Candidatus Thiomargarita nelsonii and comparison to other large sulfur-oxidizing bacteria.</title>
        <authorList>
            <person name="Winkel M."/>
            <person name="Salman V."/>
            <person name="Woyke T."/>
            <person name="Schulz-Vogt H."/>
            <person name="Richter M."/>
            <person name="Flood B."/>
            <person name="Bailey J."/>
            <person name="Amann R."/>
            <person name="Mussmann M."/>
        </authorList>
    </citation>
    <scope>NUCLEOTIDE SEQUENCE [LARGE SCALE GENOMIC DNA]</scope>
    <source>
        <strain evidence="1 2">THI036</strain>
    </source>
</reference>
<dbReference type="EMBL" id="LUTY01002470">
    <property type="protein sequence ID" value="OAD20322.1"/>
    <property type="molecule type" value="Genomic_DNA"/>
</dbReference>
<evidence type="ECO:0000313" key="1">
    <source>
        <dbReference type="EMBL" id="OAD20322.1"/>
    </source>
</evidence>
<dbReference type="AlphaFoldDB" id="A0A176RX02"/>
<name>A0A176RX02_9GAMM</name>
<protein>
    <submittedName>
        <fullName evidence="1">Uncharacterized protein</fullName>
    </submittedName>
</protein>
<feature type="non-terminal residue" evidence="1">
    <location>
        <position position="167"/>
    </location>
</feature>
<dbReference type="Proteomes" id="UP000076962">
    <property type="component" value="Unassembled WGS sequence"/>
</dbReference>
<feature type="non-terminal residue" evidence="1">
    <location>
        <position position="1"/>
    </location>
</feature>
<organism evidence="1 2">
    <name type="scientific">Candidatus Thiomargarita nelsonii</name>
    <dbReference type="NCBI Taxonomy" id="1003181"/>
    <lineage>
        <taxon>Bacteria</taxon>
        <taxon>Pseudomonadati</taxon>
        <taxon>Pseudomonadota</taxon>
        <taxon>Gammaproteobacteria</taxon>
        <taxon>Thiotrichales</taxon>
        <taxon>Thiotrichaceae</taxon>
        <taxon>Thiomargarita</taxon>
    </lineage>
</organism>
<comment type="caution">
    <text evidence="1">The sequence shown here is derived from an EMBL/GenBank/DDBJ whole genome shotgun (WGS) entry which is preliminary data.</text>
</comment>
<keyword evidence="2" id="KW-1185">Reference proteome</keyword>
<proteinExistence type="predicted"/>